<accession>A0A7N0VKE4</accession>
<dbReference type="EnsemblPlants" id="Kaladp1006s0006.7.v1.1">
    <property type="protein sequence ID" value="Kaladp1006s0006.7.v1.1"/>
    <property type="gene ID" value="Kaladp1006s0006.v1.1"/>
</dbReference>
<evidence type="ECO:0000259" key="2">
    <source>
        <dbReference type="Pfam" id="PF03372"/>
    </source>
</evidence>
<feature type="region of interest" description="Disordered" evidence="1">
    <location>
        <begin position="157"/>
        <end position="189"/>
    </location>
</feature>
<dbReference type="Gramene" id="Kaladp1006s0006.24.v1.1">
    <property type="protein sequence ID" value="Kaladp1006s0006.24.v1.1"/>
    <property type="gene ID" value="Kaladp1006s0006.v1.1"/>
</dbReference>
<protein>
    <recommendedName>
        <fullName evidence="2">Endonuclease/exonuclease/phosphatase domain-containing protein</fullName>
    </recommendedName>
</protein>
<evidence type="ECO:0000313" key="3">
    <source>
        <dbReference type="EnsemblPlants" id="Kaladp1006s0006.1.v1.1"/>
    </source>
</evidence>
<dbReference type="PANTHER" id="PTHR12121:SF85">
    <property type="entry name" value="CARBON CATABOLITE REPRESSOR PROTEIN 4 HOMOLOG 6"/>
    <property type="match status" value="1"/>
</dbReference>
<dbReference type="Proteomes" id="UP000594263">
    <property type="component" value="Unplaced"/>
</dbReference>
<dbReference type="InterPro" id="IPR005135">
    <property type="entry name" value="Endo/exonuclease/phosphatase"/>
</dbReference>
<keyword evidence="4" id="KW-1185">Reference proteome</keyword>
<feature type="domain" description="Endonuclease/exonuclease/phosphatase" evidence="2">
    <location>
        <begin position="222"/>
        <end position="440"/>
    </location>
</feature>
<dbReference type="Gramene" id="Kaladp1006s0006.23.v1.1">
    <property type="protein sequence ID" value="Kaladp1006s0006.23.v1.1"/>
    <property type="gene ID" value="Kaladp1006s0006.v1.1"/>
</dbReference>
<dbReference type="Pfam" id="PF03372">
    <property type="entry name" value="Exo_endo_phos"/>
    <property type="match status" value="1"/>
</dbReference>
<feature type="region of interest" description="Disordered" evidence="1">
    <location>
        <begin position="16"/>
        <end position="112"/>
    </location>
</feature>
<feature type="compositionally biased region" description="Low complexity" evidence="1">
    <location>
        <begin position="172"/>
        <end position="181"/>
    </location>
</feature>
<dbReference type="Gramene" id="Kaladp1006s0006.7.v1.1">
    <property type="protein sequence ID" value="Kaladp1006s0006.7.v1.1"/>
    <property type="gene ID" value="Kaladp1006s0006.v1.1"/>
</dbReference>
<evidence type="ECO:0000313" key="4">
    <source>
        <dbReference type="Proteomes" id="UP000594263"/>
    </source>
</evidence>
<feature type="compositionally biased region" description="Gly residues" evidence="1">
    <location>
        <begin position="52"/>
        <end position="68"/>
    </location>
</feature>
<organism evidence="3 4">
    <name type="scientific">Kalanchoe fedtschenkoi</name>
    <name type="common">Lavender scallops</name>
    <name type="synonym">South American air plant</name>
    <dbReference type="NCBI Taxonomy" id="63787"/>
    <lineage>
        <taxon>Eukaryota</taxon>
        <taxon>Viridiplantae</taxon>
        <taxon>Streptophyta</taxon>
        <taxon>Embryophyta</taxon>
        <taxon>Tracheophyta</taxon>
        <taxon>Spermatophyta</taxon>
        <taxon>Magnoliopsida</taxon>
        <taxon>eudicotyledons</taxon>
        <taxon>Gunneridae</taxon>
        <taxon>Pentapetalae</taxon>
        <taxon>Saxifragales</taxon>
        <taxon>Crassulaceae</taxon>
        <taxon>Kalanchoe</taxon>
    </lineage>
</organism>
<dbReference type="Gramene" id="Kaladp1006s0006.1.v1.1">
    <property type="protein sequence ID" value="Kaladp1006s0006.1.v1.1"/>
    <property type="gene ID" value="Kaladp1006s0006.v1.1"/>
</dbReference>
<dbReference type="InterPro" id="IPR036691">
    <property type="entry name" value="Endo/exonu/phosph_ase_sf"/>
</dbReference>
<dbReference type="SUPFAM" id="SSF56219">
    <property type="entry name" value="DNase I-like"/>
    <property type="match status" value="1"/>
</dbReference>
<dbReference type="AlphaFoldDB" id="A0A7N0VKE4"/>
<sequence>MRLSPSSSSVRFLAAASSDSTNFMASRPPYRGGRHHNGRGRGYCDRSTFGDGESGAGNSHHGGGGGSNSGFRQVDGGGHVDGRSFNNVSWRGQLNPRPQVQQNRPPYYHQNQGFNGRPGFCYNVPMNAPPGVVSGGSYGGYRQPVYGVFSYNAPRNTSPRSLSGSSYGGHRQPVNVNQQPGQPNPYRPRSKPLDFREWEYAKPEPPPHWDINVSTERFSILSYNILADYLANDHWRKLYFHIPRHMLSWEWRKNNLFRELSLWSPDVMCFQEVDRFEDLLMEFKRQGYDGIYKMRTGNPMDGCSIFWRTSKFKLLHEEIIEFNQLDLRDNVAQICVLEQSVQPSQMKHPSASDSSSSAGSNRVVVCNIHVLYNPKRGDIKLGQVRLLFEKAYAVSNTWNNAPVVVCGDFNCTPKSPLYNYITEQKLDLSDLARDKVSGQASAEIRAPIFYNPNPGVQFPTNAEPLTSNVRLNSEVEKSNSHLDSQKQVIPSGTSDKPQCQPDYVQADEPNGTGTEKGDIISIDVEDVNALKNTPPLSTSPNIGSLKAKKVEKEKAMDNSVLYGVSSNVVLPLEPSADGTIISGNNETLSAEKAGHATEASTHTANSLISDDSSNIETIFEEPAKILRENGAIGEDDGTFLSELTGESLDSDYNEFGATDAVEIDDLSPEIEPFSPERNAYDPSLWTPAEIETATGDANCMYLEHPLKLTSTYTETEDLLGTRDASGEPLITSYHRRFCGTVDYIWRSQGLQTVRVLSPIRKQAMQWTAGFPTKKWGSDHIALVAQLAFVEGAPEHVKGDQ</sequence>
<reference evidence="3" key="1">
    <citation type="submission" date="2021-01" db="UniProtKB">
        <authorList>
            <consortium name="EnsemblPlants"/>
        </authorList>
    </citation>
    <scope>IDENTIFICATION</scope>
</reference>
<dbReference type="GO" id="GO:0000175">
    <property type="term" value="F:3'-5'-RNA exonuclease activity"/>
    <property type="evidence" value="ECO:0007669"/>
    <property type="project" value="TreeGrafter"/>
</dbReference>
<dbReference type="EnsemblPlants" id="Kaladp1006s0006.1.v1.1">
    <property type="protein sequence ID" value="Kaladp1006s0006.1.v1.1"/>
    <property type="gene ID" value="Kaladp1006s0006.v1.1"/>
</dbReference>
<dbReference type="PANTHER" id="PTHR12121">
    <property type="entry name" value="CARBON CATABOLITE REPRESSOR PROTEIN 4"/>
    <property type="match status" value="1"/>
</dbReference>
<proteinExistence type="predicted"/>
<evidence type="ECO:0000256" key="1">
    <source>
        <dbReference type="SAM" id="MobiDB-lite"/>
    </source>
</evidence>
<dbReference type="OMA" id="HEECIEF"/>
<dbReference type="Gene3D" id="3.60.10.10">
    <property type="entry name" value="Endonuclease/exonuclease/phosphatase"/>
    <property type="match status" value="2"/>
</dbReference>
<name>A0A7N0VKE4_KALFE</name>
<dbReference type="InterPro" id="IPR050410">
    <property type="entry name" value="CCR4/nocturin_mRNA_transcr"/>
</dbReference>
<dbReference type="EnsemblPlants" id="Kaladp1006s0006.24.v1.1">
    <property type="protein sequence ID" value="Kaladp1006s0006.24.v1.1"/>
    <property type="gene ID" value="Kaladp1006s0006.v1.1"/>
</dbReference>
<feature type="region of interest" description="Disordered" evidence="1">
    <location>
        <begin position="478"/>
        <end position="500"/>
    </location>
</feature>
<feature type="compositionally biased region" description="Polar residues" evidence="1">
    <location>
        <begin position="485"/>
        <end position="497"/>
    </location>
</feature>
<feature type="compositionally biased region" description="Low complexity" evidence="1">
    <location>
        <begin position="93"/>
        <end position="106"/>
    </location>
</feature>
<dbReference type="EnsemblPlants" id="Kaladp1006s0006.23.v1.1">
    <property type="protein sequence ID" value="Kaladp1006s0006.23.v1.1"/>
    <property type="gene ID" value="Kaladp1006s0006.v1.1"/>
</dbReference>